<protein>
    <submittedName>
        <fullName evidence="1">Uncharacterized protein</fullName>
    </submittedName>
</protein>
<reference evidence="1" key="1">
    <citation type="journal article" date="2020" name="mSystems">
        <title>Genome- and Community-Level Interaction Insights into Carbon Utilization and Element Cycling Functions of Hydrothermarchaeota in Hydrothermal Sediment.</title>
        <authorList>
            <person name="Zhou Z."/>
            <person name="Liu Y."/>
            <person name="Xu W."/>
            <person name="Pan J."/>
            <person name="Luo Z.H."/>
            <person name="Li M."/>
        </authorList>
    </citation>
    <scope>NUCLEOTIDE SEQUENCE [LARGE SCALE GENOMIC DNA]</scope>
    <source>
        <strain evidence="1">SpSt-794</strain>
    </source>
</reference>
<dbReference type="AlphaFoldDB" id="A0A7C4Y6R7"/>
<proteinExistence type="predicted"/>
<dbReference type="EMBL" id="DTHV01000108">
    <property type="protein sequence ID" value="HGW60464.1"/>
    <property type="molecule type" value="Genomic_DNA"/>
</dbReference>
<accession>A0A7C4Y6R7</accession>
<evidence type="ECO:0000313" key="1">
    <source>
        <dbReference type="EMBL" id="HGW60464.1"/>
    </source>
</evidence>
<organism evidence="1">
    <name type="scientific">Caldisericum exile</name>
    <dbReference type="NCBI Taxonomy" id="693075"/>
    <lineage>
        <taxon>Bacteria</taxon>
        <taxon>Pseudomonadati</taxon>
        <taxon>Caldisericota/Cryosericota group</taxon>
        <taxon>Caldisericota</taxon>
        <taxon>Caldisericia</taxon>
        <taxon>Caldisericales</taxon>
        <taxon>Caldisericaceae</taxon>
        <taxon>Caldisericum</taxon>
    </lineage>
</organism>
<name>A0A7C4Y6R7_9BACT</name>
<comment type="caution">
    <text evidence="1">The sequence shown here is derived from an EMBL/GenBank/DDBJ whole genome shotgun (WGS) entry which is preliminary data.</text>
</comment>
<gene>
    <name evidence="1" type="ORF">ENV82_03430</name>
</gene>
<sequence length="68" mass="8074">MKEWRKLQWTPNRAYLSLRFSELVYAGLDIGKQYLYNVRVEGDKKIVVRFKRGKGDEGALKDKIIKEQ</sequence>